<dbReference type="EMBL" id="JAVHUY010000078">
    <property type="protein sequence ID" value="MDQ7911328.1"/>
    <property type="molecule type" value="Genomic_DNA"/>
</dbReference>
<accession>A0ABU0ZWB8</accession>
<keyword evidence="1" id="KW-0732">Signal</keyword>
<keyword evidence="3" id="KW-1185">Reference proteome</keyword>
<feature type="chain" id="PRO_5046470959" evidence="1">
    <location>
        <begin position="30"/>
        <end position="262"/>
    </location>
</feature>
<protein>
    <submittedName>
        <fullName evidence="2">Uncharacterized protein</fullName>
    </submittedName>
</protein>
<dbReference type="RefSeq" id="WP_308718543.1">
    <property type="nucleotide sequence ID" value="NZ_JAVHUY010000078.1"/>
</dbReference>
<sequence>MRKKLISGLVAASTAVVLAVGGTAQQARAADPTATWVNVAVAVVQHLFGGGGGGGGDLERAKQEIIAAVNGAKQEILNHIDAIASADVRACTEAATTLVGQIDNMDDFTLPIFALDAVSCATLSTAYFDAVQDLAAADRIGMLMGEIYSIAMVGFAKMGFPVTDLLDQLIRGYEAVVAKLVPGCTERTVTERDDNGRPVSTEIQYTCVAYNGDTGYGVETYYRGKLVGPRLDREAVKAQATRNTSRAVALRALPQLRQSRGA</sequence>
<evidence type="ECO:0000313" key="2">
    <source>
        <dbReference type="EMBL" id="MDQ7911328.1"/>
    </source>
</evidence>
<evidence type="ECO:0000313" key="3">
    <source>
        <dbReference type="Proteomes" id="UP001230908"/>
    </source>
</evidence>
<name>A0ABU0ZWB8_9ACTN</name>
<dbReference type="Proteomes" id="UP001230908">
    <property type="component" value="Unassembled WGS sequence"/>
</dbReference>
<comment type="caution">
    <text evidence="2">The sequence shown here is derived from an EMBL/GenBank/DDBJ whole genome shotgun (WGS) entry which is preliminary data.</text>
</comment>
<evidence type="ECO:0000256" key="1">
    <source>
        <dbReference type="SAM" id="SignalP"/>
    </source>
</evidence>
<feature type="signal peptide" evidence="1">
    <location>
        <begin position="1"/>
        <end position="29"/>
    </location>
</feature>
<organism evidence="2 3">
    <name type="scientific">Phytohabitans maris</name>
    <dbReference type="NCBI Taxonomy" id="3071409"/>
    <lineage>
        <taxon>Bacteria</taxon>
        <taxon>Bacillati</taxon>
        <taxon>Actinomycetota</taxon>
        <taxon>Actinomycetes</taxon>
        <taxon>Micromonosporales</taxon>
        <taxon>Micromonosporaceae</taxon>
    </lineage>
</organism>
<proteinExistence type="predicted"/>
<reference evidence="2 3" key="1">
    <citation type="submission" date="2023-08" db="EMBL/GenBank/DDBJ databases">
        <title>Phytohabitans sansha sp. nov., isolated from marine sediment.</title>
        <authorList>
            <person name="Zhao Y."/>
            <person name="Yi K."/>
        </authorList>
    </citation>
    <scope>NUCLEOTIDE SEQUENCE [LARGE SCALE GENOMIC DNA]</scope>
    <source>
        <strain evidence="2 3">ZYX-F-186</strain>
    </source>
</reference>
<gene>
    <name evidence="2" type="ORF">RB614_43250</name>
</gene>